<dbReference type="AlphaFoldDB" id="A0AAU9IQR9"/>
<dbReference type="InterPro" id="IPR029028">
    <property type="entry name" value="Alpha/beta_knot_MTases"/>
</dbReference>
<dbReference type="Gene3D" id="3.40.1280.10">
    <property type="match status" value="1"/>
</dbReference>
<keyword evidence="2" id="KW-0808">Transferase</keyword>
<evidence type="ECO:0000256" key="3">
    <source>
        <dbReference type="SAM" id="MobiDB-lite"/>
    </source>
</evidence>
<dbReference type="GO" id="GO:0006396">
    <property type="term" value="P:RNA processing"/>
    <property type="evidence" value="ECO:0007669"/>
    <property type="project" value="InterPro"/>
</dbReference>
<proteinExistence type="predicted"/>
<organism evidence="5 6">
    <name type="scientific">Blepharisma stoltei</name>
    <dbReference type="NCBI Taxonomy" id="1481888"/>
    <lineage>
        <taxon>Eukaryota</taxon>
        <taxon>Sar</taxon>
        <taxon>Alveolata</taxon>
        <taxon>Ciliophora</taxon>
        <taxon>Postciliodesmatophora</taxon>
        <taxon>Heterotrichea</taxon>
        <taxon>Heterotrichida</taxon>
        <taxon>Blepharismidae</taxon>
        <taxon>Blepharisma</taxon>
    </lineage>
</organism>
<accession>A0AAU9IQR9</accession>
<feature type="region of interest" description="Disordered" evidence="3">
    <location>
        <begin position="97"/>
        <end position="120"/>
    </location>
</feature>
<evidence type="ECO:0000256" key="1">
    <source>
        <dbReference type="ARBA" id="ARBA00022603"/>
    </source>
</evidence>
<dbReference type="GO" id="GO:0003723">
    <property type="term" value="F:RNA binding"/>
    <property type="evidence" value="ECO:0007669"/>
    <property type="project" value="InterPro"/>
</dbReference>
<gene>
    <name evidence="5" type="ORF">BSTOLATCC_MIC11491</name>
</gene>
<name>A0AAU9IQR9_9CILI</name>
<sequence length="120" mass="13725">MDSSRNVWNSPFNKSTAFILGNEGTGLSDIEKSICDYFIYIPQYRSNTESLNVSVAAGIVLSHFAHFANFVESSREGEKYELDDITGQKAMMKRAEEIREERKQNREKDVEESLGELYSE</sequence>
<evidence type="ECO:0000259" key="4">
    <source>
        <dbReference type="Pfam" id="PF00588"/>
    </source>
</evidence>
<dbReference type="PANTHER" id="PTHR43191:SF7">
    <property type="entry name" value="OBP33PEP LIKE PROTEIN"/>
    <property type="match status" value="1"/>
</dbReference>
<evidence type="ECO:0000313" key="6">
    <source>
        <dbReference type="Proteomes" id="UP001162131"/>
    </source>
</evidence>
<dbReference type="SUPFAM" id="SSF75217">
    <property type="entry name" value="alpha/beta knot"/>
    <property type="match status" value="1"/>
</dbReference>
<protein>
    <recommendedName>
        <fullName evidence="4">tRNA/rRNA methyltransferase SpoU type domain-containing protein</fullName>
    </recommendedName>
</protein>
<feature type="compositionally biased region" description="Basic and acidic residues" evidence="3">
    <location>
        <begin position="97"/>
        <end position="111"/>
    </location>
</feature>
<dbReference type="Pfam" id="PF00588">
    <property type="entry name" value="SpoU_methylase"/>
    <property type="match status" value="1"/>
</dbReference>
<dbReference type="EMBL" id="CAJZBQ010000012">
    <property type="protein sequence ID" value="CAG9314489.1"/>
    <property type="molecule type" value="Genomic_DNA"/>
</dbReference>
<reference evidence="5" key="1">
    <citation type="submission" date="2021-09" db="EMBL/GenBank/DDBJ databases">
        <authorList>
            <consortium name="AG Swart"/>
            <person name="Singh M."/>
            <person name="Singh A."/>
            <person name="Seah K."/>
            <person name="Emmerich C."/>
        </authorList>
    </citation>
    <scope>NUCLEOTIDE SEQUENCE</scope>
    <source>
        <strain evidence="5">ATCC30299</strain>
    </source>
</reference>
<keyword evidence="1" id="KW-0489">Methyltransferase</keyword>
<evidence type="ECO:0000256" key="2">
    <source>
        <dbReference type="ARBA" id="ARBA00022679"/>
    </source>
</evidence>
<dbReference type="PANTHER" id="PTHR43191">
    <property type="entry name" value="RRNA METHYLTRANSFERASE 3"/>
    <property type="match status" value="1"/>
</dbReference>
<keyword evidence="6" id="KW-1185">Reference proteome</keyword>
<dbReference type="GO" id="GO:0008173">
    <property type="term" value="F:RNA methyltransferase activity"/>
    <property type="evidence" value="ECO:0007669"/>
    <property type="project" value="InterPro"/>
</dbReference>
<dbReference type="Proteomes" id="UP001162131">
    <property type="component" value="Unassembled WGS sequence"/>
</dbReference>
<dbReference type="InterPro" id="IPR001537">
    <property type="entry name" value="SpoU_MeTrfase"/>
</dbReference>
<feature type="domain" description="tRNA/rRNA methyltransferase SpoU type" evidence="4">
    <location>
        <begin position="6"/>
        <end position="61"/>
    </location>
</feature>
<dbReference type="GO" id="GO:0032259">
    <property type="term" value="P:methylation"/>
    <property type="evidence" value="ECO:0007669"/>
    <property type="project" value="UniProtKB-KW"/>
</dbReference>
<comment type="caution">
    <text evidence="5">The sequence shown here is derived from an EMBL/GenBank/DDBJ whole genome shotgun (WGS) entry which is preliminary data.</text>
</comment>
<evidence type="ECO:0000313" key="5">
    <source>
        <dbReference type="EMBL" id="CAG9314489.1"/>
    </source>
</evidence>
<dbReference type="InterPro" id="IPR051259">
    <property type="entry name" value="rRNA_Methyltransferase"/>
</dbReference>
<dbReference type="InterPro" id="IPR029026">
    <property type="entry name" value="tRNA_m1G_MTases_N"/>
</dbReference>